<name>A0A9E7E202_9CAUD</name>
<accession>A0A9E7E202</accession>
<dbReference type="EMBL" id="ON189047">
    <property type="protein sequence ID" value="URA07173.1"/>
    <property type="molecule type" value="Genomic_DNA"/>
</dbReference>
<proteinExistence type="predicted"/>
<evidence type="ECO:0000313" key="2">
    <source>
        <dbReference type="Proteomes" id="UP001056460"/>
    </source>
</evidence>
<evidence type="ECO:0000313" key="1">
    <source>
        <dbReference type="EMBL" id="URA07173.1"/>
    </source>
</evidence>
<organism evidence="1 2">
    <name type="scientific">Xanthomonas phage Mallos</name>
    <dbReference type="NCBI Taxonomy" id="2939131"/>
    <lineage>
        <taxon>Viruses</taxon>
        <taxon>Duplodnaviria</taxon>
        <taxon>Heunggongvirae</taxon>
        <taxon>Uroviricota</taxon>
        <taxon>Caudoviricetes</taxon>
        <taxon>Mesyanzhinovviridae</taxon>
        <taxon>Bradleyvirinae</taxon>
        <taxon>Mallosvirus</taxon>
        <taxon>Mallosvirus mallos</taxon>
    </lineage>
</organism>
<dbReference type="Proteomes" id="UP001056460">
    <property type="component" value="Segment"/>
</dbReference>
<sequence>MIAPGNVRKRRYNLSMCLRYILFTDPSRVDYPAGHR</sequence>
<reference evidence="1" key="1">
    <citation type="journal article" date="2022" name="Viruses">
        <title>Isolation of novel Xanthomonas phages for the plant pathogens X. translucens and X. campestris.</title>
        <authorList>
            <person name="Erdrich S.H."/>
            <person name="Sharma V."/>
            <person name="Schurr U."/>
            <person name="Arsova B."/>
            <person name="Frunzke J."/>
        </authorList>
    </citation>
    <scope>NUCLEOTIDE SEQUENCE</scope>
</reference>
<gene>
    <name evidence="1" type="ORF">Mallos_BL60065</name>
</gene>
<keyword evidence="2" id="KW-1185">Reference proteome</keyword>
<protein>
    <submittedName>
        <fullName evidence="1">Uncharacterized protein</fullName>
    </submittedName>
</protein>